<dbReference type="SUPFAM" id="SSF48371">
    <property type="entry name" value="ARM repeat"/>
    <property type="match status" value="1"/>
</dbReference>
<evidence type="ECO:0000256" key="1">
    <source>
        <dbReference type="ARBA" id="ARBA00000900"/>
    </source>
</evidence>
<feature type="non-terminal residue" evidence="7">
    <location>
        <position position="1"/>
    </location>
</feature>
<dbReference type="CDD" id="cd16664">
    <property type="entry name" value="RING-Ubox_PUB"/>
    <property type="match status" value="1"/>
</dbReference>
<dbReference type="PROSITE" id="PS51698">
    <property type="entry name" value="U_BOX"/>
    <property type="match status" value="1"/>
</dbReference>
<organism evidence="7 8">
    <name type="scientific">Eragrostis curvula</name>
    <name type="common">weeping love grass</name>
    <dbReference type="NCBI Taxonomy" id="38414"/>
    <lineage>
        <taxon>Eukaryota</taxon>
        <taxon>Viridiplantae</taxon>
        <taxon>Streptophyta</taxon>
        <taxon>Embryophyta</taxon>
        <taxon>Tracheophyta</taxon>
        <taxon>Spermatophyta</taxon>
        <taxon>Magnoliopsida</taxon>
        <taxon>Liliopsida</taxon>
        <taxon>Poales</taxon>
        <taxon>Poaceae</taxon>
        <taxon>PACMAD clade</taxon>
        <taxon>Chloridoideae</taxon>
        <taxon>Eragrostideae</taxon>
        <taxon>Eragrostidinae</taxon>
        <taxon>Eragrostis</taxon>
    </lineage>
</organism>
<protein>
    <recommendedName>
        <fullName evidence="3">RING-type E3 ubiquitin transferase</fullName>
        <ecNumber evidence="3">2.3.2.27</ecNumber>
    </recommendedName>
</protein>
<comment type="caution">
    <text evidence="7">The sequence shown here is derived from an EMBL/GenBank/DDBJ whole genome shotgun (WGS) entry which is preliminary data.</text>
</comment>
<dbReference type="InterPro" id="IPR045210">
    <property type="entry name" value="RING-Ubox_PUB"/>
</dbReference>
<feature type="region of interest" description="Disordered" evidence="5">
    <location>
        <begin position="251"/>
        <end position="271"/>
    </location>
</feature>
<dbReference type="Pfam" id="PF04564">
    <property type="entry name" value="U-box"/>
    <property type="match status" value="1"/>
</dbReference>
<feature type="region of interest" description="Disordered" evidence="5">
    <location>
        <begin position="65"/>
        <end position="168"/>
    </location>
</feature>
<dbReference type="Gene3D" id="3.30.40.10">
    <property type="entry name" value="Zinc/RING finger domain, C3HC4 (zinc finger)"/>
    <property type="match status" value="1"/>
</dbReference>
<dbReference type="InterPro" id="IPR016024">
    <property type="entry name" value="ARM-type_fold"/>
</dbReference>
<dbReference type="InterPro" id="IPR003613">
    <property type="entry name" value="Ubox_domain"/>
</dbReference>
<dbReference type="EC" id="2.3.2.27" evidence="3"/>
<evidence type="ECO:0000259" key="6">
    <source>
        <dbReference type="PROSITE" id="PS51698"/>
    </source>
</evidence>
<name>A0A5J9TX86_9POAL</name>
<evidence type="ECO:0000256" key="2">
    <source>
        <dbReference type="ARBA" id="ARBA00004906"/>
    </source>
</evidence>
<dbReference type="Gramene" id="TVU16012">
    <property type="protein sequence ID" value="TVU16012"/>
    <property type="gene ID" value="EJB05_39558"/>
</dbReference>
<dbReference type="InterPro" id="IPR055566">
    <property type="entry name" value="ARM_LIN"/>
</dbReference>
<reference evidence="7 8" key="1">
    <citation type="journal article" date="2019" name="Sci. Rep.">
        <title>A high-quality genome of Eragrostis curvula grass provides insights into Poaceae evolution and supports new strategies to enhance forage quality.</title>
        <authorList>
            <person name="Carballo J."/>
            <person name="Santos B.A.C.M."/>
            <person name="Zappacosta D."/>
            <person name="Garbus I."/>
            <person name="Selva J.P."/>
            <person name="Gallo C.A."/>
            <person name="Diaz A."/>
            <person name="Albertini E."/>
            <person name="Caccamo M."/>
            <person name="Echenique V."/>
        </authorList>
    </citation>
    <scope>NUCLEOTIDE SEQUENCE [LARGE SCALE GENOMIC DNA]</scope>
    <source>
        <strain evidence="8">cv. Victoria</strain>
        <tissue evidence="7">Leaf</tissue>
    </source>
</reference>
<feature type="compositionally biased region" description="Low complexity" evidence="5">
    <location>
        <begin position="134"/>
        <end position="150"/>
    </location>
</feature>
<keyword evidence="4" id="KW-0808">Transferase</keyword>
<gene>
    <name evidence="7" type="ORF">EJB05_39558</name>
</gene>
<dbReference type="PANTHER" id="PTHR35549">
    <property type="entry name" value="OS04G0584500 PROTEIN"/>
    <property type="match status" value="1"/>
</dbReference>
<accession>A0A5J9TX86</accession>
<dbReference type="UniPathway" id="UPA00143"/>
<evidence type="ECO:0000313" key="7">
    <source>
        <dbReference type="EMBL" id="TVU16012.1"/>
    </source>
</evidence>
<dbReference type="GO" id="GO:0016567">
    <property type="term" value="P:protein ubiquitination"/>
    <property type="evidence" value="ECO:0007669"/>
    <property type="project" value="UniProtKB-UniPathway"/>
</dbReference>
<feature type="domain" description="U-box" evidence="6">
    <location>
        <begin position="543"/>
        <end position="618"/>
    </location>
</feature>
<comment type="pathway">
    <text evidence="2">Protein modification; protein ubiquitination.</text>
</comment>
<sequence length="1004" mass="109357">MPPRRLSSVVTYRWRHHATQQRICLRLHCMLSQAANPVAGHQIMAPPPPSSSSLLRDLLAADGFKRNRRDKPPDSNNNSAMAASRAVSMPLQHRRPGKPARSQSDVLTRSRLRNGGGVVGSDDGSGDAGDARRAATATRRSSASLTSARSYSDNKKGSGDSGAGAGARRGSAAAVPALDESALNALISLAAGSVKRFASDEGFRASLRAGCASCLGEPTHRAALDLRVLAQTVERAAREDGLDPRDLKRASAKLHEMASSSSSPQETKDADPLHPRLAACAHLYMSVVSKLQKRDHSAAVHALEAFCLAPREARTALLPALWDRLLRPGLSHLRTWRDRELAASSDEKRVKEVEKTFADVVDKGTRVLACYYRDWLLGRTDAMALPDVPAPPPSTVVHHAAGVLRSSTSTSYDVGSDVVFSSGSLSPAKAMNDGTARRSDEIEEEEDLVHAKTVHLDSASPECDDGDARSFTPTLLLEQNMVVPNKLVKETSESQVEPTKVPAASTSYPLISDISAIELPTPEFCEGPLQSDTDVHQFSVFATVPSDFLCPLMRQIFNRPVTIETGQTFERHAIVQWLDRGFRVCPVTGQELESLSIPDTNRVLKRLIDHWKSEQCNNLISESSGLEEKLTLAVIDKILSSARDMSEKLDKARHLMTVGGVDFLLRKFQEGEGDEKVRAAEHLLFCIEAEGSCRNYVAVKISGSSILQLLMSEVLSARRTAACLLTEFLCLRRREMFDMLLRGLGTEFIIEAMDVLLEHLRSLPVEEQAPVAVLLLHFDALVEKHSNSTYRDEAARIVTHSLRRCLSDDKVVPNTRKALLLLGGHFSFSGDLLAEDWVLKEAGFMDDARVTPINSDAVIVQDKGAAEHDAWLSTVTTVLLGGNGRRPFLDAMSKCLGSPDADLVTACLTTAGWLTRSLASFDDATGTDAQLAAFSALVPRLKQCLAPSRPARHRVLAAVSLHHFSRIPDCRALLMLLADALRDHLADLAGLTWTARQLSAELHE</sequence>
<dbReference type="Pfam" id="PF23568">
    <property type="entry name" value="ARM_LIN"/>
    <property type="match status" value="1"/>
</dbReference>
<dbReference type="GO" id="GO:0061630">
    <property type="term" value="F:ubiquitin protein ligase activity"/>
    <property type="evidence" value="ECO:0007669"/>
    <property type="project" value="UniProtKB-EC"/>
</dbReference>
<feature type="compositionally biased region" description="Low complexity" evidence="5">
    <location>
        <begin position="75"/>
        <end position="84"/>
    </location>
</feature>
<dbReference type="AlphaFoldDB" id="A0A5J9TX86"/>
<dbReference type="PANTHER" id="PTHR35549:SF1">
    <property type="entry name" value="OS04G0584500 PROTEIN"/>
    <property type="match status" value="1"/>
</dbReference>
<evidence type="ECO:0000256" key="5">
    <source>
        <dbReference type="SAM" id="MobiDB-lite"/>
    </source>
</evidence>
<dbReference type="Proteomes" id="UP000324897">
    <property type="component" value="Unassembled WGS sequence"/>
</dbReference>
<dbReference type="SUPFAM" id="SSF57850">
    <property type="entry name" value="RING/U-box"/>
    <property type="match status" value="1"/>
</dbReference>
<dbReference type="Pfam" id="PF23628">
    <property type="entry name" value="ARM_LIN_C"/>
    <property type="match status" value="1"/>
</dbReference>
<keyword evidence="8" id="KW-1185">Reference proteome</keyword>
<evidence type="ECO:0000256" key="4">
    <source>
        <dbReference type="ARBA" id="ARBA00022679"/>
    </source>
</evidence>
<proteinExistence type="predicted"/>
<evidence type="ECO:0000313" key="8">
    <source>
        <dbReference type="Proteomes" id="UP000324897"/>
    </source>
</evidence>
<evidence type="ECO:0000256" key="3">
    <source>
        <dbReference type="ARBA" id="ARBA00012483"/>
    </source>
</evidence>
<dbReference type="OrthoDB" id="10064100at2759"/>
<dbReference type="EMBL" id="RWGY01000031">
    <property type="protein sequence ID" value="TVU16012.1"/>
    <property type="molecule type" value="Genomic_DNA"/>
</dbReference>
<dbReference type="InterPro" id="IPR013083">
    <property type="entry name" value="Znf_RING/FYVE/PHD"/>
</dbReference>
<dbReference type="SMART" id="SM00504">
    <property type="entry name" value="Ubox"/>
    <property type="match status" value="1"/>
</dbReference>
<dbReference type="InterPro" id="IPR056512">
    <property type="entry name" value="LIN_N"/>
</dbReference>
<comment type="catalytic activity">
    <reaction evidence="1">
        <text>S-ubiquitinyl-[E2 ubiquitin-conjugating enzyme]-L-cysteine + [acceptor protein]-L-lysine = [E2 ubiquitin-conjugating enzyme]-L-cysteine + N(6)-ubiquitinyl-[acceptor protein]-L-lysine.</text>
        <dbReference type="EC" id="2.3.2.27"/>
    </reaction>
</comment>